<comment type="caution">
    <text evidence="4">The sequence shown here is derived from an EMBL/GenBank/DDBJ whole genome shotgun (WGS) entry which is preliminary data.</text>
</comment>
<accession>A0ABV5HI98</accession>
<evidence type="ECO:0000256" key="2">
    <source>
        <dbReference type="ARBA" id="ARBA00022729"/>
    </source>
</evidence>
<name>A0ABV5HI98_9VIBR</name>
<comment type="subcellular location">
    <subcellularLocation>
        <location evidence="1">Cell envelope</location>
    </subcellularLocation>
</comment>
<organism evidence="4 5">
    <name type="scientific">Vibrio olivae</name>
    <dbReference type="NCBI Taxonomy" id="1243002"/>
    <lineage>
        <taxon>Bacteria</taxon>
        <taxon>Pseudomonadati</taxon>
        <taxon>Pseudomonadota</taxon>
        <taxon>Gammaproteobacteria</taxon>
        <taxon>Vibrionales</taxon>
        <taxon>Vibrionaceae</taxon>
        <taxon>Vibrio</taxon>
    </lineage>
</organism>
<evidence type="ECO:0000313" key="4">
    <source>
        <dbReference type="EMBL" id="MFB9133938.1"/>
    </source>
</evidence>
<reference evidence="4 5" key="1">
    <citation type="submission" date="2024-09" db="EMBL/GenBank/DDBJ databases">
        <authorList>
            <person name="Sun Q."/>
            <person name="Mori K."/>
        </authorList>
    </citation>
    <scope>NUCLEOTIDE SEQUENCE [LARGE SCALE GENOMIC DNA]</scope>
    <source>
        <strain evidence="4 5">CECT 8064</strain>
    </source>
</reference>
<dbReference type="InterPro" id="IPR038352">
    <property type="entry name" value="Imelysin_sf"/>
</dbReference>
<dbReference type="Proteomes" id="UP001589645">
    <property type="component" value="Unassembled WGS sequence"/>
</dbReference>
<dbReference type="EMBL" id="JBHMEP010000001">
    <property type="protein sequence ID" value="MFB9133938.1"/>
    <property type="molecule type" value="Genomic_DNA"/>
</dbReference>
<dbReference type="Gene3D" id="1.20.1420.20">
    <property type="entry name" value="M75 peptidase, HXXE motif"/>
    <property type="match status" value="1"/>
</dbReference>
<dbReference type="InterPro" id="IPR034984">
    <property type="entry name" value="Imelysin-like_IPPA"/>
</dbReference>
<proteinExistence type="predicted"/>
<dbReference type="RefSeq" id="WP_390189571.1">
    <property type="nucleotide sequence ID" value="NZ_JBHMEP010000001.1"/>
</dbReference>
<keyword evidence="5" id="KW-1185">Reference proteome</keyword>
<evidence type="ECO:0000259" key="3">
    <source>
        <dbReference type="Pfam" id="PF09375"/>
    </source>
</evidence>
<evidence type="ECO:0000256" key="1">
    <source>
        <dbReference type="ARBA" id="ARBA00004196"/>
    </source>
</evidence>
<gene>
    <name evidence="4" type="ORF">ACFFUV_03015</name>
</gene>
<sequence>MSRLKFTVSLLVMGVLGCQSSPQQSPFEMQTTSHLSQAVYEVEFEFARSLYQQAEQLNQQFELYCQSPSEQGAQHLKTQWQMTMASWMALQGQERGPLNALEQSWNIQFWPDKKNTTGLKMSALLKQSTVPTVNQLATQSVTVQGLGALEWLLYEPQVQLHSDPQACQLGEAVAQNLLNKAQIIASAWQKNPWITLDKASWYAEYIALLSNQLEFSMSKLTRPLGNIGHPRPYFAESWRSKSSMLNLKANLQAIEQLYLAQRGGLDSLLRERGRSDLADRVKNQLRATIETWPTQESLFDLLATKQGYQQVLAQYNKLEQLKYLIHQEVAVELEVVIGFNATDGD</sequence>
<dbReference type="PROSITE" id="PS51257">
    <property type="entry name" value="PROKAR_LIPOPROTEIN"/>
    <property type="match status" value="1"/>
</dbReference>
<dbReference type="Pfam" id="PF09375">
    <property type="entry name" value="Peptidase_M75"/>
    <property type="match status" value="1"/>
</dbReference>
<dbReference type="CDD" id="cd14659">
    <property type="entry name" value="Imelysin-like_IPPA"/>
    <property type="match status" value="1"/>
</dbReference>
<protein>
    <submittedName>
        <fullName evidence="4">Imelysin family protein</fullName>
    </submittedName>
</protein>
<keyword evidence="2" id="KW-0732">Signal</keyword>
<feature type="domain" description="Imelysin-like" evidence="3">
    <location>
        <begin position="49"/>
        <end position="324"/>
    </location>
</feature>
<dbReference type="InterPro" id="IPR018976">
    <property type="entry name" value="Imelysin-like"/>
</dbReference>
<evidence type="ECO:0000313" key="5">
    <source>
        <dbReference type="Proteomes" id="UP001589645"/>
    </source>
</evidence>